<keyword evidence="2" id="KW-1185">Reference proteome</keyword>
<reference evidence="1 2" key="1">
    <citation type="submission" date="2019-01" db="EMBL/GenBank/DDBJ databases">
        <title>Draft genome sequences of three monokaryotic isolates of the white-rot basidiomycete fungus Dichomitus squalens.</title>
        <authorList>
            <consortium name="DOE Joint Genome Institute"/>
            <person name="Lopez S.C."/>
            <person name="Andreopoulos B."/>
            <person name="Pangilinan J."/>
            <person name="Lipzen A."/>
            <person name="Riley R."/>
            <person name="Ahrendt S."/>
            <person name="Ng V."/>
            <person name="Barry K."/>
            <person name="Daum C."/>
            <person name="Grigoriev I.V."/>
            <person name="Hilden K.S."/>
            <person name="Makela M.R."/>
            <person name="de Vries R.P."/>
        </authorList>
    </citation>
    <scope>NUCLEOTIDE SEQUENCE [LARGE SCALE GENOMIC DNA]</scope>
    <source>
        <strain evidence="1 2">CBS 464.89</strain>
    </source>
</reference>
<evidence type="ECO:0000313" key="1">
    <source>
        <dbReference type="EMBL" id="TBU51406.1"/>
    </source>
</evidence>
<proteinExistence type="predicted"/>
<dbReference type="Proteomes" id="UP000292082">
    <property type="component" value="Unassembled WGS sequence"/>
</dbReference>
<protein>
    <submittedName>
        <fullName evidence="1">Uncharacterized protein</fullName>
    </submittedName>
</protein>
<dbReference type="AlphaFoldDB" id="A0A4Q9PG76"/>
<name>A0A4Q9PG76_9APHY</name>
<dbReference type="EMBL" id="ML145327">
    <property type="protein sequence ID" value="TBU51406.1"/>
    <property type="molecule type" value="Genomic_DNA"/>
</dbReference>
<evidence type="ECO:0000313" key="2">
    <source>
        <dbReference type="Proteomes" id="UP000292082"/>
    </source>
</evidence>
<organism evidence="1 2">
    <name type="scientific">Dichomitus squalens</name>
    <dbReference type="NCBI Taxonomy" id="114155"/>
    <lineage>
        <taxon>Eukaryota</taxon>
        <taxon>Fungi</taxon>
        <taxon>Dikarya</taxon>
        <taxon>Basidiomycota</taxon>
        <taxon>Agaricomycotina</taxon>
        <taxon>Agaricomycetes</taxon>
        <taxon>Polyporales</taxon>
        <taxon>Polyporaceae</taxon>
        <taxon>Dichomitus</taxon>
    </lineage>
</organism>
<gene>
    <name evidence="1" type="ORF">BD310DRAFT_982637</name>
</gene>
<sequence length="157" mass="17213">MCMEALGSQVSSLHFKLESPSRPMNYISLPQAPASVWLPTTTANRQHTGAIASESFNIKGLYIAVQAVLVPNVPRSSNRVTNCRLSPGSGITQQTSSGLRLSIAVPVHTKSSPVLARLERLNTPVGRRFLGRSSWDREQTAEIFFEPFNFEVFSIAP</sequence>
<accession>A0A4Q9PG76</accession>